<accession>A0A077W6N6</accession>
<reference evidence="1" key="1">
    <citation type="journal article" date="2016" name="Sci. Rep.">
        <title>Isolation and plasmid characterization of carbapenemase (IMP-4) producing Salmonella enterica Typhimurium from cats.</title>
        <authorList>
            <person name="Abraham S."/>
            <person name="O'Dea M."/>
            <person name="Trott D.J."/>
            <person name="Abraham R.J."/>
            <person name="Hughes D."/>
            <person name="Pang S."/>
            <person name="McKew G."/>
            <person name="Cheong E.Y."/>
            <person name="Merlino J."/>
            <person name="Saputra S."/>
            <person name="Malik R."/>
            <person name="Gottlieb T."/>
        </authorList>
    </citation>
    <scope>NUCLEOTIDE SEQUENCE</scope>
    <source>
        <strain evidence="1">MU1</strain>
        <plasmid evidence="1">pIMP4-SEM1</plasmid>
    </source>
</reference>
<dbReference type="EMBL" id="DAAGLI010000024">
    <property type="protein sequence ID" value="HAB3532451.1"/>
    <property type="molecule type" value="Genomic_DNA"/>
</dbReference>
<proteinExistence type="predicted"/>
<sequence>MADNYTQASFIIPCTQEQAKMAQEAITFVTEAEIAEGERLLDKPLTDCSLTEKLILSIIENHPEYDPSEPSFGQPSCPDCNYELLFATEVTSSGLAVFHGETIDLDHAICLTTAVLSVFDLSEMVTITAAFTCSKSRTDEFGGMTILVTKDTHYYQDGCQFSRLMNEAHKAGIQYALCKVTHYHGESSYVASYVLSCDVADSAQEVVNKRLKACAGKEPEDGIYILCEEDNTSLSVELVTELSPLDYDKLSKLLPSLDTLCGA</sequence>
<protein>
    <submittedName>
        <fullName evidence="2">Uncharacterized protein</fullName>
    </submittedName>
</protein>
<gene>
    <name evidence="3" type="ORF">A3V89_18150</name>
    <name evidence="2" type="ORF">ELS01_22690</name>
    <name evidence="4" type="ORF">GJE27_21975</name>
</gene>
<dbReference type="RefSeq" id="WP_000774871.1">
    <property type="nucleotide sequence ID" value="NC_024983.1"/>
</dbReference>
<geneLocation type="plasmid" evidence="1">
    <name>pIMP4-SEM1</name>
</geneLocation>
<name>A0A077W6N6_SALTM</name>
<reference evidence="4" key="2">
    <citation type="journal article" date="2018" name="Genome Biol.">
        <title>SKESA: strategic k-mer extension for scrupulous assemblies.</title>
        <authorList>
            <person name="Souvorov A."/>
            <person name="Agarwala R."/>
            <person name="Lipman D.J."/>
        </authorList>
    </citation>
    <scope>NUCLEOTIDE SEQUENCE</scope>
    <source>
        <strain evidence="4">Salmonella enterica</strain>
    </source>
</reference>
<reference evidence="4" key="4">
    <citation type="submission" date="2019-06" db="EMBL/GenBank/DDBJ databases">
        <authorList>
            <consortium name="NCBI Pathogen Detection Project"/>
        </authorList>
    </citation>
    <scope>NUCLEOTIDE SEQUENCE</scope>
    <source>
        <strain evidence="4">Salmonella enterica</strain>
    </source>
</reference>
<dbReference type="EMBL" id="AALLDS010000027">
    <property type="protein sequence ID" value="EDA7614686.1"/>
    <property type="molecule type" value="Genomic_DNA"/>
</dbReference>
<organism evidence="2">
    <name type="scientific">Salmonella typhimurium</name>
    <dbReference type="NCBI Taxonomy" id="90371"/>
    <lineage>
        <taxon>Bacteria</taxon>
        <taxon>Pseudomonadati</taxon>
        <taxon>Pseudomonadota</taxon>
        <taxon>Gammaproteobacteria</taxon>
        <taxon>Enterobacterales</taxon>
        <taxon>Enterobacteriaceae</taxon>
        <taxon>Salmonella</taxon>
    </lineage>
</organism>
<evidence type="ECO:0000313" key="3">
    <source>
        <dbReference type="EMBL" id="EDA7614686.1"/>
    </source>
</evidence>
<keyword evidence="1" id="KW-0614">Plasmid</keyword>
<dbReference type="AlphaFoldDB" id="A0A077W6N6"/>
<reference evidence="2" key="3">
    <citation type="submission" date="2018-12" db="EMBL/GenBank/DDBJ databases">
        <authorList>
            <person name="Ashton P.M."/>
            <person name="Dallman T."/>
            <person name="Nair S."/>
            <person name="De Pinna E."/>
            <person name="Peters T."/>
            <person name="Grant K."/>
        </authorList>
    </citation>
    <scope>NUCLEOTIDE SEQUENCE</scope>
    <source>
        <strain evidence="3">116039</strain>
        <strain evidence="2">582921</strain>
    </source>
</reference>
<evidence type="ECO:0000313" key="4">
    <source>
        <dbReference type="EMBL" id="HAB3532451.1"/>
    </source>
</evidence>
<dbReference type="EMBL" id="KX810825">
    <property type="protein sequence ID" value="APA22777.1"/>
    <property type="molecule type" value="Genomic_DNA"/>
</dbReference>
<evidence type="ECO:0000313" key="1">
    <source>
        <dbReference type="EMBL" id="APA22777.1"/>
    </source>
</evidence>
<evidence type="ECO:0000313" key="2">
    <source>
        <dbReference type="EMBL" id="ECA5343188.1"/>
    </source>
</evidence>
<dbReference type="EMBL" id="AAHUQY010000028">
    <property type="protein sequence ID" value="ECA5343188.1"/>
    <property type="molecule type" value="Genomic_DNA"/>
</dbReference>